<keyword evidence="3" id="KW-0472">Membrane</keyword>
<keyword evidence="3" id="KW-0812">Transmembrane</keyword>
<dbReference type="RefSeq" id="WP_281279306.1">
    <property type="nucleotide sequence ID" value="NZ_CP031320.1"/>
</dbReference>
<dbReference type="InterPro" id="IPR002938">
    <property type="entry name" value="FAD-bd"/>
</dbReference>
<dbReference type="Pfam" id="PF01494">
    <property type="entry name" value="FAD_binding_3"/>
    <property type="match status" value="1"/>
</dbReference>
<keyword evidence="1" id="KW-0560">Oxidoreductase</keyword>
<evidence type="ECO:0000313" key="5">
    <source>
        <dbReference type="EMBL" id="AWS21281.1"/>
    </source>
</evidence>
<dbReference type="EMBL" id="MF401191">
    <property type="protein sequence ID" value="AWS21281.1"/>
    <property type="molecule type" value="Genomic_DNA"/>
</dbReference>
<dbReference type="AlphaFoldDB" id="A0A384ZJR5"/>
<dbReference type="GO" id="GO:0016491">
    <property type="term" value="F:oxidoreductase activity"/>
    <property type="evidence" value="ECO:0007669"/>
    <property type="project" value="UniProtKB-KW"/>
</dbReference>
<feature type="domain" description="FAD-binding" evidence="4">
    <location>
        <begin position="12"/>
        <end position="197"/>
    </location>
</feature>
<comment type="similarity">
    <text evidence="2">Belongs to the flavin-dependent halogenase family. Bacterial tryptophan halogenase subfamily.</text>
</comment>
<organism evidence="5">
    <name type="scientific">Streptomyces armeniacus</name>
    <dbReference type="NCBI Taxonomy" id="83291"/>
    <lineage>
        <taxon>Bacteria</taxon>
        <taxon>Bacillati</taxon>
        <taxon>Actinomycetota</taxon>
        <taxon>Actinomycetes</taxon>
        <taxon>Kitasatosporales</taxon>
        <taxon>Streptomycetaceae</taxon>
        <taxon>Streptomyces</taxon>
    </lineage>
</organism>
<dbReference type="SUPFAM" id="SSF51905">
    <property type="entry name" value="FAD/NAD(P)-binding domain"/>
    <property type="match status" value="1"/>
</dbReference>
<dbReference type="PANTHER" id="PTHR43747:SF5">
    <property type="entry name" value="FAD-BINDING DOMAIN-CONTAINING PROTEIN"/>
    <property type="match status" value="1"/>
</dbReference>
<evidence type="ECO:0000256" key="3">
    <source>
        <dbReference type="SAM" id="Phobius"/>
    </source>
</evidence>
<dbReference type="Gene3D" id="3.50.50.60">
    <property type="entry name" value="FAD/NAD(P)-binding domain"/>
    <property type="match status" value="1"/>
</dbReference>
<dbReference type="InterPro" id="IPR050816">
    <property type="entry name" value="Flavin-dep_Halogenase_NPB"/>
</dbReference>
<evidence type="ECO:0000259" key="4">
    <source>
        <dbReference type="Pfam" id="PF01494"/>
    </source>
</evidence>
<proteinExistence type="inferred from homology"/>
<evidence type="ECO:0000256" key="2">
    <source>
        <dbReference type="ARBA" id="ARBA00038396"/>
    </source>
</evidence>
<accession>A0A384ZJR5</accession>
<dbReference type="GO" id="GO:0071949">
    <property type="term" value="F:FAD binding"/>
    <property type="evidence" value="ECO:0007669"/>
    <property type="project" value="InterPro"/>
</dbReference>
<dbReference type="InterPro" id="IPR036188">
    <property type="entry name" value="FAD/NAD-bd_sf"/>
</dbReference>
<protein>
    <submittedName>
        <fullName evidence="5">FADH2-dependent halogenase</fullName>
    </submittedName>
</protein>
<sequence length="556" mass="64097">MDETRETDKTIYDVAIMGSGIAGSMLGAILARNKVKVLLIDAAAHPKFAIGESTIPYTLVALRTLADRYDVPEIKTLATFTNSTKVLGRKYGIKRHFGYLLHHEGRPQDPREVNQFNTPPSLLHEASHLYRQDTDAYMFHTAIKYGAASRQHFRVSDIDFDDSGVTLSSAEGEQYRARYVVDASGYRSPLADKFELREEPCRFKHHSRSIWNHMVGVPRTDDLFRHSAKDTPPVPWYEGTVHHMFERGWFWVIGFDNHRDSRNPLCSVGLTLDPRRYPKPADMTPEEEFYHHAARFPDIQRQFEGARPVREWVSTGRLQYSSKRCAGDRWFLLAHAGGFLDPLFSRGLSNTAEALNCLSWRLIDAARDGDWSQERFEYVDRLQQGLFDYNDTLVNSAFISWDDYDLWTAVFRIWAWGANTGTSYLHNALAKFHKDGNDQHFKDLEDPPYPGLYWPNHDGFKSLYDEMVEQCEAYELGKVTAREAADTIYAHLERASYVPNYFGFAERKQRFLHPDLKSISKLVYWVLTEADPALKKIMLEHNKETMKAKAVGKKLF</sequence>
<dbReference type="PRINTS" id="PR00420">
    <property type="entry name" value="RNGMNOXGNASE"/>
</dbReference>
<name>A0A384ZJR5_9ACTN</name>
<keyword evidence="3" id="KW-1133">Transmembrane helix</keyword>
<gene>
    <name evidence="5" type="primary">arm9</name>
</gene>
<dbReference type="PANTHER" id="PTHR43747">
    <property type="entry name" value="FAD-BINDING PROTEIN"/>
    <property type="match status" value="1"/>
</dbReference>
<feature type="transmembrane region" description="Helical" evidence="3">
    <location>
        <begin position="12"/>
        <end position="31"/>
    </location>
</feature>
<evidence type="ECO:0000256" key="1">
    <source>
        <dbReference type="ARBA" id="ARBA00023002"/>
    </source>
</evidence>
<reference evidence="5" key="1">
    <citation type="submission" date="2017-06" db="EMBL/GenBank/DDBJ databases">
        <title>Characterization of the Biosynthesis Gene Cluster for the Antibiotic Armeniaspirols and Streptopyrrole in Streptomyces armeniacus DSM 43125.</title>
        <authorList>
            <person name="Qiao Y."/>
            <person name="Deng Z."/>
            <person name="Hu Y."/>
            <person name="Zhu D."/>
        </authorList>
    </citation>
    <scope>NUCLEOTIDE SEQUENCE</scope>
    <source>
        <strain evidence="5">DSM 43125</strain>
    </source>
</reference>